<name>A0AAV4SRR7_CAEEX</name>
<keyword evidence="1" id="KW-0812">Transmembrane</keyword>
<organism evidence="2 3">
    <name type="scientific">Caerostris extrusa</name>
    <name type="common">Bark spider</name>
    <name type="synonym">Caerostris bankana</name>
    <dbReference type="NCBI Taxonomy" id="172846"/>
    <lineage>
        <taxon>Eukaryota</taxon>
        <taxon>Metazoa</taxon>
        <taxon>Ecdysozoa</taxon>
        <taxon>Arthropoda</taxon>
        <taxon>Chelicerata</taxon>
        <taxon>Arachnida</taxon>
        <taxon>Araneae</taxon>
        <taxon>Araneomorphae</taxon>
        <taxon>Entelegynae</taxon>
        <taxon>Araneoidea</taxon>
        <taxon>Araneidae</taxon>
        <taxon>Caerostris</taxon>
    </lineage>
</organism>
<reference evidence="2 3" key="1">
    <citation type="submission" date="2021-06" db="EMBL/GenBank/DDBJ databases">
        <title>Caerostris extrusa draft genome.</title>
        <authorList>
            <person name="Kono N."/>
            <person name="Arakawa K."/>
        </authorList>
    </citation>
    <scope>NUCLEOTIDE SEQUENCE [LARGE SCALE GENOMIC DNA]</scope>
</reference>
<sequence length="158" mass="18295">MVTMRIFDIGLLVQGDDLDSLQLEKSKRFRPRVGGRESAFESWPGVAFIDLVRSIFPNHMVRVRVPKARRKDWRSRDLPKGHIPGGRVPDASLYSVASVPHHLHFILSRLMSVSFHFCLECLCKKAELSLHQFYLLMILCMSTWNSISIWNTFIRKPT</sequence>
<evidence type="ECO:0000256" key="1">
    <source>
        <dbReference type="SAM" id="Phobius"/>
    </source>
</evidence>
<evidence type="ECO:0000313" key="3">
    <source>
        <dbReference type="Proteomes" id="UP001054945"/>
    </source>
</evidence>
<protein>
    <submittedName>
        <fullName evidence="2">Uncharacterized protein</fullName>
    </submittedName>
</protein>
<keyword evidence="3" id="KW-1185">Reference proteome</keyword>
<proteinExistence type="predicted"/>
<dbReference type="Proteomes" id="UP001054945">
    <property type="component" value="Unassembled WGS sequence"/>
</dbReference>
<dbReference type="EMBL" id="BPLR01010070">
    <property type="protein sequence ID" value="GIY36634.1"/>
    <property type="molecule type" value="Genomic_DNA"/>
</dbReference>
<dbReference type="AlphaFoldDB" id="A0AAV4SRR7"/>
<feature type="transmembrane region" description="Helical" evidence="1">
    <location>
        <begin position="133"/>
        <end position="154"/>
    </location>
</feature>
<accession>A0AAV4SRR7</accession>
<keyword evidence="1" id="KW-0472">Membrane</keyword>
<gene>
    <name evidence="2" type="primary">AVEN_235326_1</name>
    <name evidence="2" type="ORF">CEXT_108441</name>
</gene>
<evidence type="ECO:0000313" key="2">
    <source>
        <dbReference type="EMBL" id="GIY36634.1"/>
    </source>
</evidence>
<keyword evidence="1" id="KW-1133">Transmembrane helix</keyword>
<comment type="caution">
    <text evidence="2">The sequence shown here is derived from an EMBL/GenBank/DDBJ whole genome shotgun (WGS) entry which is preliminary data.</text>
</comment>